<organism evidence="3 4">
    <name type="scientific">Formosa sediminum</name>
    <dbReference type="NCBI Taxonomy" id="2594004"/>
    <lineage>
        <taxon>Bacteria</taxon>
        <taxon>Pseudomonadati</taxon>
        <taxon>Bacteroidota</taxon>
        <taxon>Flavobacteriia</taxon>
        <taxon>Flavobacteriales</taxon>
        <taxon>Flavobacteriaceae</taxon>
        <taxon>Formosa</taxon>
    </lineage>
</organism>
<keyword evidence="1" id="KW-0732">Signal</keyword>
<gene>
    <name evidence="3" type="ORF">FNB79_04555</name>
</gene>
<evidence type="ECO:0000256" key="1">
    <source>
        <dbReference type="ARBA" id="ARBA00022729"/>
    </source>
</evidence>
<accession>A0A516GP20</accession>
<dbReference type="KEGG" id="fop:FNB79_04555"/>
<evidence type="ECO:0000313" key="3">
    <source>
        <dbReference type="EMBL" id="QDO93274.1"/>
    </source>
</evidence>
<dbReference type="EMBL" id="CP041637">
    <property type="protein sequence ID" value="QDO93274.1"/>
    <property type="molecule type" value="Genomic_DNA"/>
</dbReference>
<feature type="domain" description="Secretion system C-terminal sorting" evidence="2">
    <location>
        <begin position="16"/>
        <end position="68"/>
    </location>
</feature>
<name>A0A516GP20_9FLAO</name>
<keyword evidence="4" id="KW-1185">Reference proteome</keyword>
<sequence length="69" mass="7918">MEQKSIGDLQKKETFFYTSGRLIQDFPIKTADNNARKITIDLSRIPSGTYIVYIFSTSNQTTTKRLIVN</sequence>
<dbReference type="OrthoDB" id="9763643at2"/>
<dbReference type="NCBIfam" id="TIGR04183">
    <property type="entry name" value="Por_Secre_tail"/>
    <property type="match status" value="1"/>
</dbReference>
<evidence type="ECO:0000313" key="4">
    <source>
        <dbReference type="Proteomes" id="UP000319209"/>
    </source>
</evidence>
<dbReference type="Proteomes" id="UP000319209">
    <property type="component" value="Chromosome"/>
</dbReference>
<dbReference type="AlphaFoldDB" id="A0A516GP20"/>
<dbReference type="RefSeq" id="WP_143380178.1">
    <property type="nucleotide sequence ID" value="NZ_CP041637.1"/>
</dbReference>
<dbReference type="Pfam" id="PF18962">
    <property type="entry name" value="Por_Secre_tail"/>
    <property type="match status" value="1"/>
</dbReference>
<protein>
    <submittedName>
        <fullName evidence="3">T9SS type A sorting domain-containing protein</fullName>
    </submittedName>
</protein>
<reference evidence="3 4" key="1">
    <citation type="submission" date="2019-07" db="EMBL/GenBank/DDBJ databases">
        <title>Genome sequencing for Formosa sp. PS13.</title>
        <authorList>
            <person name="Park S.-J."/>
        </authorList>
    </citation>
    <scope>NUCLEOTIDE SEQUENCE [LARGE SCALE GENOMIC DNA]</scope>
    <source>
        <strain evidence="3 4">PS13</strain>
    </source>
</reference>
<evidence type="ECO:0000259" key="2">
    <source>
        <dbReference type="Pfam" id="PF18962"/>
    </source>
</evidence>
<dbReference type="InterPro" id="IPR026444">
    <property type="entry name" value="Secre_tail"/>
</dbReference>
<proteinExistence type="predicted"/>